<reference evidence="2" key="1">
    <citation type="submission" date="2016-10" db="EMBL/GenBank/DDBJ databases">
        <authorList>
            <person name="Varghese N."/>
            <person name="Submissions S."/>
        </authorList>
    </citation>
    <scope>NUCLEOTIDE SEQUENCE [LARGE SCALE GENOMIC DNA]</scope>
    <source>
        <strain evidence="2">DSM 16471</strain>
    </source>
</reference>
<accession>A0A1H7P044</accession>
<keyword evidence="2" id="KW-1185">Reference proteome</keyword>
<proteinExistence type="predicted"/>
<protein>
    <submittedName>
        <fullName evidence="1">Uncharacterized protein</fullName>
    </submittedName>
</protein>
<organism evidence="1 2">
    <name type="scientific">Maribacter orientalis</name>
    <dbReference type="NCBI Taxonomy" id="228957"/>
    <lineage>
        <taxon>Bacteria</taxon>
        <taxon>Pseudomonadati</taxon>
        <taxon>Bacteroidota</taxon>
        <taxon>Flavobacteriia</taxon>
        <taxon>Flavobacteriales</taxon>
        <taxon>Flavobacteriaceae</taxon>
        <taxon>Maribacter</taxon>
    </lineage>
</organism>
<sequence length="51" mass="5995">MSIERVILVKYAFKKLPKCSSADFIHYLTKSKNDTNAAEYPQKLLYQEELK</sequence>
<evidence type="ECO:0000313" key="1">
    <source>
        <dbReference type="EMBL" id="SEL29006.1"/>
    </source>
</evidence>
<dbReference type="Proteomes" id="UP000198990">
    <property type="component" value="Unassembled WGS sequence"/>
</dbReference>
<gene>
    <name evidence="1" type="ORF">SAMN04488008_103321</name>
</gene>
<name>A0A1H7P044_9FLAO</name>
<dbReference type="AlphaFoldDB" id="A0A1H7P044"/>
<evidence type="ECO:0000313" key="2">
    <source>
        <dbReference type="Proteomes" id="UP000198990"/>
    </source>
</evidence>
<dbReference type="EMBL" id="FNZN01000003">
    <property type="protein sequence ID" value="SEL29006.1"/>
    <property type="molecule type" value="Genomic_DNA"/>
</dbReference>